<feature type="signal peptide" evidence="7">
    <location>
        <begin position="1"/>
        <end position="19"/>
    </location>
</feature>
<keyword evidence="7" id="KW-0732">Signal</keyword>
<dbReference type="PANTHER" id="PTHR15549">
    <property type="entry name" value="PAIRED IMMUNOGLOBULIN-LIKE TYPE 2 RECEPTOR"/>
    <property type="match status" value="1"/>
</dbReference>
<accession>A0ABR2V1A6</accession>
<feature type="region of interest" description="Disordered" evidence="5">
    <location>
        <begin position="261"/>
        <end position="375"/>
    </location>
</feature>
<evidence type="ECO:0000256" key="2">
    <source>
        <dbReference type="ARBA" id="ARBA00022692"/>
    </source>
</evidence>
<proteinExistence type="predicted"/>
<evidence type="ECO:0000313" key="8">
    <source>
        <dbReference type="EMBL" id="KAK9420677.1"/>
    </source>
</evidence>
<gene>
    <name evidence="8" type="ORF">SUNI508_00768</name>
</gene>
<keyword evidence="4 6" id="KW-0472">Membrane</keyword>
<evidence type="ECO:0000256" key="7">
    <source>
        <dbReference type="SAM" id="SignalP"/>
    </source>
</evidence>
<dbReference type="InterPro" id="IPR051694">
    <property type="entry name" value="Immunoregulatory_rcpt-like"/>
</dbReference>
<feature type="compositionally biased region" description="Polar residues" evidence="5">
    <location>
        <begin position="296"/>
        <end position="310"/>
    </location>
</feature>
<feature type="chain" id="PRO_5046971879" evidence="7">
    <location>
        <begin position="20"/>
        <end position="375"/>
    </location>
</feature>
<comment type="subcellular location">
    <subcellularLocation>
        <location evidence="1">Membrane</location>
        <topology evidence="1">Single-pass membrane protein</topology>
    </subcellularLocation>
</comment>
<evidence type="ECO:0000256" key="4">
    <source>
        <dbReference type="ARBA" id="ARBA00023136"/>
    </source>
</evidence>
<keyword evidence="3 6" id="KW-1133">Transmembrane helix</keyword>
<sequence length="375" mass="38636">MVRTLSALHLAALSLPALATEMEHLARQTSPAERFDQAIAPRAPQATPPPQARWAGVDADVLFGRQASLGSDTCGYISGTESFYPLTCGSGYTCTNSGIYRGCCRNTACSASTGYLTTCYDATATECSASSVGVNTLCCTYSASYPYCLTYLWSTTASPGNVFTEFNCDASAFSGQYFLAAETPSTTSTSSSTSSSGTSSSSTTSSSAVSAPTPSSSTPSSNSGSSNTGAIVGGVVGGVAVLALIAFGIWFFLHKKKQHPPQQSQMAQSAGYPSPPPPGVPGYDPRYSYVGAHGQLSPSAPTYPSPSGSPAQFYGGQPGHGHESWQGQGQQGYMYPENTGHTMPPTQQAEFGTVGDHGAKGPAEVDSGVNRAELA</sequence>
<dbReference type="PANTHER" id="PTHR15549:SF30">
    <property type="entry name" value="MID2 DOMAIN-CONTAINING PROTEIN"/>
    <property type="match status" value="1"/>
</dbReference>
<dbReference type="Proteomes" id="UP001408356">
    <property type="component" value="Unassembled WGS sequence"/>
</dbReference>
<dbReference type="Gene3D" id="1.20.5.510">
    <property type="entry name" value="Single helix bin"/>
    <property type="match status" value="1"/>
</dbReference>
<keyword evidence="9" id="KW-1185">Reference proteome</keyword>
<evidence type="ECO:0000256" key="5">
    <source>
        <dbReference type="SAM" id="MobiDB-lite"/>
    </source>
</evidence>
<feature type="region of interest" description="Disordered" evidence="5">
    <location>
        <begin position="185"/>
        <end position="226"/>
    </location>
</feature>
<organism evidence="8 9">
    <name type="scientific">Seiridium unicorne</name>
    <dbReference type="NCBI Taxonomy" id="138068"/>
    <lineage>
        <taxon>Eukaryota</taxon>
        <taxon>Fungi</taxon>
        <taxon>Dikarya</taxon>
        <taxon>Ascomycota</taxon>
        <taxon>Pezizomycotina</taxon>
        <taxon>Sordariomycetes</taxon>
        <taxon>Xylariomycetidae</taxon>
        <taxon>Amphisphaeriales</taxon>
        <taxon>Sporocadaceae</taxon>
        <taxon>Seiridium</taxon>
    </lineage>
</organism>
<name>A0ABR2V1A6_9PEZI</name>
<protein>
    <submittedName>
        <fullName evidence="8">Uncharacterized protein</fullName>
    </submittedName>
</protein>
<feature type="transmembrane region" description="Helical" evidence="6">
    <location>
        <begin position="230"/>
        <end position="253"/>
    </location>
</feature>
<evidence type="ECO:0000313" key="9">
    <source>
        <dbReference type="Proteomes" id="UP001408356"/>
    </source>
</evidence>
<evidence type="ECO:0000256" key="6">
    <source>
        <dbReference type="SAM" id="Phobius"/>
    </source>
</evidence>
<feature type="compositionally biased region" description="Polar residues" evidence="5">
    <location>
        <begin position="339"/>
        <end position="350"/>
    </location>
</feature>
<evidence type="ECO:0000256" key="1">
    <source>
        <dbReference type="ARBA" id="ARBA00004167"/>
    </source>
</evidence>
<keyword evidence="2 6" id="KW-0812">Transmembrane</keyword>
<evidence type="ECO:0000256" key="3">
    <source>
        <dbReference type="ARBA" id="ARBA00022989"/>
    </source>
</evidence>
<reference evidence="8 9" key="1">
    <citation type="journal article" date="2024" name="J. Plant Pathol.">
        <title>Sequence and assembly of the genome of Seiridium unicorne, isolate CBS 538.82, causal agent of cypress canker disease.</title>
        <authorList>
            <person name="Scali E."/>
            <person name="Rocca G.D."/>
            <person name="Danti R."/>
            <person name="Garbelotto M."/>
            <person name="Barberini S."/>
            <person name="Baroncelli R."/>
            <person name="Emiliani G."/>
        </authorList>
    </citation>
    <scope>NUCLEOTIDE SEQUENCE [LARGE SCALE GENOMIC DNA]</scope>
    <source>
        <strain evidence="8 9">BM-138-508</strain>
    </source>
</reference>
<comment type="caution">
    <text evidence="8">The sequence shown here is derived from an EMBL/GenBank/DDBJ whole genome shotgun (WGS) entry which is preliminary data.</text>
</comment>
<dbReference type="EMBL" id="JARVKF010000223">
    <property type="protein sequence ID" value="KAK9420677.1"/>
    <property type="molecule type" value="Genomic_DNA"/>
</dbReference>